<dbReference type="AlphaFoldDB" id="A0A1H1N619"/>
<name>A0A1H1N619_9PSED</name>
<sequence>MMEIINNRRQPFATETYAKAMIRLTEESCQKIYGYFPNPAIHVNNKAIKASSLITNYCDMLLMLYTAGYAIENLTSNLEPLIAAYERKREFDILAYGSDEVCAGFGENDDYEQFLQTLSLCILLGRGELIPRLSAIFDRDNKGQDAIYETLLSFYDDSRIRTDDLLFKRPYAGLLKVIRASTPEEASKLLDKYCKDWYPAFKKAPWYDSHLSIDGDDGSYSGYWAFEAGAIAFLFNIDDSQIDHMVYPKDMVAYTRNFIPPAGSTQIGRVEAGQPCPRAGYWFTPAQANSRRHFQQGELMPSFTVSSWGDTLWYWSGEESA</sequence>
<dbReference type="Pfam" id="PF08928">
    <property type="entry name" value="PoNi_N"/>
    <property type="match status" value="1"/>
</dbReference>
<protein>
    <recommendedName>
        <fullName evidence="5">PoNi C-terminal domain-containing protein</fullName>
    </recommendedName>
</protein>
<dbReference type="InterPro" id="IPR015024">
    <property type="entry name" value="PoNi_N"/>
</dbReference>
<evidence type="ECO:0008006" key="5">
    <source>
        <dbReference type="Google" id="ProtNLM"/>
    </source>
</evidence>
<organism evidence="3 4">
    <name type="scientific">Pseudomonas oryzae</name>
    <dbReference type="NCBI Taxonomy" id="1392877"/>
    <lineage>
        <taxon>Bacteria</taxon>
        <taxon>Pseudomonadati</taxon>
        <taxon>Pseudomonadota</taxon>
        <taxon>Gammaproteobacteria</taxon>
        <taxon>Pseudomonadales</taxon>
        <taxon>Pseudomonadaceae</taxon>
        <taxon>Pseudomonas</taxon>
    </lineage>
</organism>
<dbReference type="RefSeq" id="WP_331715141.1">
    <property type="nucleotide sequence ID" value="NZ_LT629751.1"/>
</dbReference>
<evidence type="ECO:0000259" key="1">
    <source>
        <dbReference type="Pfam" id="PF08928"/>
    </source>
</evidence>
<dbReference type="InterPro" id="IPR028983">
    <property type="entry name" value="PA2201-like_C"/>
</dbReference>
<dbReference type="Pfam" id="PF08929">
    <property type="entry name" value="PoNi_C"/>
    <property type="match status" value="1"/>
</dbReference>
<dbReference type="EMBL" id="LT629751">
    <property type="protein sequence ID" value="SDR94414.1"/>
    <property type="molecule type" value="Genomic_DNA"/>
</dbReference>
<reference evidence="4" key="1">
    <citation type="submission" date="2016-10" db="EMBL/GenBank/DDBJ databases">
        <authorList>
            <person name="Varghese N."/>
            <person name="Submissions S."/>
        </authorList>
    </citation>
    <scope>NUCLEOTIDE SEQUENCE [LARGE SCALE GENOMIC DNA]</scope>
    <source>
        <strain evidence="4">KCTC 32247</strain>
    </source>
</reference>
<dbReference type="Gene3D" id="1.10.3920.10">
    <property type="entry name" value="PA2201 C-terminal domain-like"/>
    <property type="match status" value="1"/>
</dbReference>
<proteinExistence type="predicted"/>
<gene>
    <name evidence="3" type="ORF">SAMN05216221_0713</name>
</gene>
<evidence type="ECO:0000313" key="4">
    <source>
        <dbReference type="Proteomes" id="UP000243359"/>
    </source>
</evidence>
<evidence type="ECO:0000313" key="3">
    <source>
        <dbReference type="EMBL" id="SDR94414.1"/>
    </source>
</evidence>
<dbReference type="SUPFAM" id="SSF140731">
    <property type="entry name" value="PA2201 C-terminal domain-like"/>
    <property type="match status" value="1"/>
</dbReference>
<feature type="domain" description="PoNi C-terminal" evidence="2">
    <location>
        <begin position="144"/>
        <end position="251"/>
    </location>
</feature>
<evidence type="ECO:0000259" key="2">
    <source>
        <dbReference type="Pfam" id="PF08929"/>
    </source>
</evidence>
<dbReference type="Proteomes" id="UP000243359">
    <property type="component" value="Chromosome I"/>
</dbReference>
<dbReference type="STRING" id="1392877.SAMN05216221_0713"/>
<feature type="domain" description="PoNi N-terminal" evidence="1">
    <location>
        <begin position="17"/>
        <end position="127"/>
    </location>
</feature>
<accession>A0A1H1N619</accession>
<dbReference type="InterPro" id="IPR015025">
    <property type="entry name" value="PoNi_C"/>
</dbReference>
<keyword evidence="4" id="KW-1185">Reference proteome</keyword>